<evidence type="ECO:0000313" key="4">
    <source>
        <dbReference type="EMBL" id="KAL1497877.1"/>
    </source>
</evidence>
<feature type="compositionally biased region" description="Basic residues" evidence="2">
    <location>
        <begin position="441"/>
        <end position="451"/>
    </location>
</feature>
<dbReference type="EMBL" id="JBDJPC010000006">
    <property type="protein sequence ID" value="KAL1497877.1"/>
    <property type="molecule type" value="Genomic_DNA"/>
</dbReference>
<feature type="transmembrane region" description="Helical" evidence="3">
    <location>
        <begin position="7"/>
        <end position="31"/>
    </location>
</feature>
<evidence type="ECO:0000313" key="5">
    <source>
        <dbReference type="Proteomes" id="UP001566132"/>
    </source>
</evidence>
<feature type="coiled-coil region" evidence="1">
    <location>
        <begin position="1076"/>
        <end position="1103"/>
    </location>
</feature>
<dbReference type="Proteomes" id="UP001566132">
    <property type="component" value="Unassembled WGS sequence"/>
</dbReference>
<gene>
    <name evidence="4" type="ORF">ABEB36_008763</name>
</gene>
<evidence type="ECO:0000256" key="1">
    <source>
        <dbReference type="SAM" id="Coils"/>
    </source>
</evidence>
<comment type="caution">
    <text evidence="4">The sequence shown here is derived from an EMBL/GenBank/DDBJ whole genome shotgun (WGS) entry which is preliminary data.</text>
</comment>
<accession>A0ABD1ENM7</accession>
<feature type="compositionally biased region" description="Basic and acidic residues" evidence="2">
    <location>
        <begin position="874"/>
        <end position="904"/>
    </location>
</feature>
<feature type="region of interest" description="Disordered" evidence="2">
    <location>
        <begin position="427"/>
        <end position="453"/>
    </location>
</feature>
<sequence>MKIYPQFILWTYIVLPTICLLISPTLIMSLARAQQQRAKVMANALTARSRAAAAMARGQSRTLQKRLSPIYGHYQNGFNQRNIRDVEPHLLRRKNHWDQQDESMGVLQNMWNMNNFGNPMVNNGMTRTARTNDLDLMSNDRILESPQISILKSHEPTTGRFFVGRNIYDSIVRAEDPFIVQSNEENLEFQNEESPDLPPPDYDDNIDSSFRTHHHYHKKNKHLKKKGYPSANYYQTNGYYRTNQEPSDMTLVGAALEPLQVQLEDNTQKIIATDKEQTVPETVHAEHPTQGTHTSSVDEPLVGQVLYLKKKQCEESDLIFDKKTGNGYDYDPEKYYQESLDKLSLLNKKLEKEAEKLTKPLLIHKKEEHIPKPLSYPAETPYVAPIQTPSLPQPEAIYIDTGDNSNNHAEYQGEYVGNALTSNKQIEEKSASPHHHEVSHSHTHSHSHSHTRGLQTSPVLIQPYTNLQGGYSQAQANVNILPHGFVPTSSSAIATSYNGLGNSHINNGGLYNGLGGIGHSYANTQSSQVNSGLGGYGHSGVTTQSFSNSGNGLINQGSVIPNINYNLPSNGVSGLNTFGQPIVQSSSQGGSYVPILKPNIVGAPLNDALISSTNENGFSMPHLKDMHIIDLLHDIGSEPDRFVRSKESENNAFKDLNLASGIVHSAFTLSSLANPNENLPEDHRIDSRINTKTDDEQVQDFRSKDVSELSKANVETFRGISSITDIVDKSLRLRRQIPQHDPMDFNQFMRENQEAQLTFHNEPQQQQPIFITHPGSQQAPQPEEAVQPATFMQHDFNAHHAVHPDILGFHVISKLDSSELITTTTTKRPNQKVARPSKISDNDDHEMVEMVDPKDPEFQYLFTASTQVAATTEEGIHESKDVSVDPDQEDKTNITESNKDKSIPEDSQTTISLENEQTTISQPNSEKTIEENLTLSPVDKTVGLRRNENKTADISRKLSKLKKLDPENIENETAQNGLNLKLETPLNLQDQRLNRQSIIKPDLRISNRMSELSSEEIENIQFTITDKPVNNGKTLVTENTEAPTNPILHDKIQNRAKEPIEHEQKVKNIYQLVPSLKGLNKILNNLDKEVERLNEEDRTILESILDDIFGIGSKTTTPTTEGIRNTSRNESDSFLNVFQMHNDAARGELLTRNSEPATQEILPFENILGAHKEKLDNIQREATGDDDLLMISFIGDSVVKDLEERRNKVGSDVGDKESRTKRSLTSLDPNMVSISKLIHDHNAKIDMPKTLDNVGIVVRQAFENPNAPMFHVRNMLGNTQNAIMSAVKIPPTNILVPTQYEITKLDNQNLGDINTKMLLSRSGVSVPQEDSFGIIDTFNKLGGMVKQSVDSGKNVVVHANDLASDAKNAVYSAKNTVPRLIMPGKVPIVGSRSAFGPNINPLVNKPFIITPRFLEMQGNILGARHEEPNQFVGMGDIMDYVGLSQPNQPVNELQQIILDEIPDGLTYPSNTLKEQWKNKIHSEQVGGAEEKTLESLAAAERSVGAKNLKDFFNKMHYEMRSILTSQQEERKKKRKEKIAKSKLRYSTSKKTYKAKKAKIMDDYNRNPDTIIASRSNYDKMENQVITLPPEIMNIFSENSPVSNSPQPQTAATTIPPTTELPTQDQTVGLFLAPQLLKPFMGQPSEQILDTYMETKDNELHSEKNTIDSLNVSEKPISPMSINTIVPPLVLPEEDFMHLTTGARSKLLHSKPASVNALQNFDPMLPLTKMGRKEDLGHILGAINPLMFEKYFNESLKIKSTSGRPIKEHDEILLGQPLKAATDSTLKNDEASTEETVLVTNANTESSSNSSKIDDSKGRTSMVIMEQYKKPFMGLNKNGIKKFLHKYNKQLPGEGKSENSATSNFPAVKEIIFSNENDYNSVK</sequence>
<proteinExistence type="predicted"/>
<keyword evidence="1" id="KW-0175">Coiled coil</keyword>
<keyword evidence="3" id="KW-0812">Transmembrane</keyword>
<keyword evidence="3" id="KW-0472">Membrane</keyword>
<feature type="region of interest" description="Disordered" evidence="2">
    <location>
        <begin position="873"/>
        <end position="908"/>
    </location>
</feature>
<keyword evidence="3" id="KW-1133">Transmembrane helix</keyword>
<keyword evidence="5" id="KW-1185">Reference proteome</keyword>
<evidence type="ECO:0000256" key="2">
    <source>
        <dbReference type="SAM" id="MobiDB-lite"/>
    </source>
</evidence>
<evidence type="ECO:0000256" key="3">
    <source>
        <dbReference type="SAM" id="Phobius"/>
    </source>
</evidence>
<protein>
    <submittedName>
        <fullName evidence="4">Uncharacterized protein</fullName>
    </submittedName>
</protein>
<reference evidence="4 5" key="1">
    <citation type="submission" date="2024-05" db="EMBL/GenBank/DDBJ databases">
        <title>Genetic variation in Jamaican populations of the coffee berry borer (Hypothenemus hampei).</title>
        <authorList>
            <person name="Errbii M."/>
            <person name="Myrie A."/>
        </authorList>
    </citation>
    <scope>NUCLEOTIDE SEQUENCE [LARGE SCALE GENOMIC DNA]</scope>
    <source>
        <strain evidence="4">JA-Hopewell-2020-01-JO</strain>
        <tissue evidence="4">Whole body</tissue>
    </source>
</reference>
<feature type="compositionally biased region" description="Basic and acidic residues" evidence="2">
    <location>
        <begin position="427"/>
        <end position="440"/>
    </location>
</feature>
<name>A0ABD1ENM7_HYPHA</name>
<organism evidence="4 5">
    <name type="scientific">Hypothenemus hampei</name>
    <name type="common">Coffee berry borer</name>
    <dbReference type="NCBI Taxonomy" id="57062"/>
    <lineage>
        <taxon>Eukaryota</taxon>
        <taxon>Metazoa</taxon>
        <taxon>Ecdysozoa</taxon>
        <taxon>Arthropoda</taxon>
        <taxon>Hexapoda</taxon>
        <taxon>Insecta</taxon>
        <taxon>Pterygota</taxon>
        <taxon>Neoptera</taxon>
        <taxon>Endopterygota</taxon>
        <taxon>Coleoptera</taxon>
        <taxon>Polyphaga</taxon>
        <taxon>Cucujiformia</taxon>
        <taxon>Curculionidae</taxon>
        <taxon>Scolytinae</taxon>
        <taxon>Hypothenemus</taxon>
    </lineage>
</organism>